<dbReference type="EMBL" id="JACTNF010000057">
    <property type="protein sequence ID" value="MBO1077273.1"/>
    <property type="molecule type" value="Genomic_DNA"/>
</dbReference>
<accession>A0ABS3KIH5</accession>
<proteinExistence type="predicted"/>
<reference evidence="2 3" key="1">
    <citation type="submission" date="2020-09" db="EMBL/GenBank/DDBJ databases">
        <title>Roseomonas.</title>
        <authorList>
            <person name="Zhu W."/>
        </authorList>
    </citation>
    <scope>NUCLEOTIDE SEQUENCE [LARGE SCALE GENOMIC DNA]</scope>
    <source>
        <strain evidence="2 3">1311</strain>
    </source>
</reference>
<name>A0ABS3KIH5_9PROT</name>
<gene>
    <name evidence="2" type="ORF">IAI60_22015</name>
</gene>
<feature type="region of interest" description="Disordered" evidence="1">
    <location>
        <begin position="57"/>
        <end position="77"/>
    </location>
</feature>
<comment type="caution">
    <text evidence="2">The sequence shown here is derived from an EMBL/GenBank/DDBJ whole genome shotgun (WGS) entry which is preliminary data.</text>
</comment>
<sequence>MQRELIRWFEPSKHLHVVAMHVPVENTSGAGIAGHRARAMDGVLARYLSKCSAALPGQPLSDGKRSSLNASACLNQT</sequence>
<dbReference type="Proteomes" id="UP001518990">
    <property type="component" value="Unassembled WGS sequence"/>
</dbReference>
<evidence type="ECO:0000256" key="1">
    <source>
        <dbReference type="SAM" id="MobiDB-lite"/>
    </source>
</evidence>
<dbReference type="RefSeq" id="WP_207451340.1">
    <property type="nucleotide sequence ID" value="NZ_CP061092.1"/>
</dbReference>
<evidence type="ECO:0000313" key="2">
    <source>
        <dbReference type="EMBL" id="MBO1077273.1"/>
    </source>
</evidence>
<evidence type="ECO:0000313" key="3">
    <source>
        <dbReference type="Proteomes" id="UP001518990"/>
    </source>
</evidence>
<feature type="compositionally biased region" description="Polar residues" evidence="1">
    <location>
        <begin position="66"/>
        <end position="77"/>
    </location>
</feature>
<organism evidence="2 3">
    <name type="scientific">Roseomonas marmotae</name>
    <dbReference type="NCBI Taxonomy" id="2768161"/>
    <lineage>
        <taxon>Bacteria</taxon>
        <taxon>Pseudomonadati</taxon>
        <taxon>Pseudomonadota</taxon>
        <taxon>Alphaproteobacteria</taxon>
        <taxon>Acetobacterales</taxon>
        <taxon>Roseomonadaceae</taxon>
        <taxon>Roseomonas</taxon>
    </lineage>
</organism>
<keyword evidence="3" id="KW-1185">Reference proteome</keyword>
<protein>
    <submittedName>
        <fullName evidence="2">Uncharacterized protein</fullName>
    </submittedName>
</protein>